<proteinExistence type="predicted"/>
<sequence>RIASRVNCFSEETGNHYSMFHNGEHCMCFFVREIVKPIERQTYDIRCYFEGEICSNFWKNPSNKALTERALANYNKSVENFGELLHIAEKDGCRDDIFENFCGIISNSTFYLVIIELGSFMIIMLTFIISMIAWAIFNSFATRR</sequence>
<reference evidence="2 3" key="1">
    <citation type="submission" date="2016-08" db="EMBL/GenBank/DDBJ databases">
        <title>Draft genome sequence of allopolyploid Zygosaccharomyces rouxii.</title>
        <authorList>
            <person name="Watanabe J."/>
            <person name="Uehara K."/>
            <person name="Mogi Y."/>
            <person name="Tsukioka Y."/>
        </authorList>
    </citation>
    <scope>NUCLEOTIDE SEQUENCE [LARGE SCALE GENOMIC DNA]</scope>
    <source>
        <strain evidence="2 3">NBRC 110957</strain>
    </source>
</reference>
<dbReference type="Proteomes" id="UP000187013">
    <property type="component" value="Unassembled WGS sequence"/>
</dbReference>
<name>A0A1Q3AL09_ZYGRO</name>
<keyword evidence="1" id="KW-0812">Transmembrane</keyword>
<evidence type="ECO:0000256" key="1">
    <source>
        <dbReference type="SAM" id="Phobius"/>
    </source>
</evidence>
<evidence type="ECO:0000313" key="3">
    <source>
        <dbReference type="Proteomes" id="UP000187013"/>
    </source>
</evidence>
<accession>A0A1Q3AL09</accession>
<protein>
    <submittedName>
        <fullName evidence="2">Uncharacterized protein</fullName>
    </submittedName>
</protein>
<feature type="non-terminal residue" evidence="2">
    <location>
        <position position="1"/>
    </location>
</feature>
<dbReference type="EMBL" id="BDGX01000070">
    <property type="protein sequence ID" value="GAV56429.1"/>
    <property type="molecule type" value="Genomic_DNA"/>
</dbReference>
<gene>
    <name evidence="2" type="ORF">ZYGR_0BR00100</name>
</gene>
<keyword evidence="1" id="KW-0472">Membrane</keyword>
<comment type="caution">
    <text evidence="2">The sequence shown here is derived from an EMBL/GenBank/DDBJ whole genome shotgun (WGS) entry which is preliminary data.</text>
</comment>
<evidence type="ECO:0000313" key="2">
    <source>
        <dbReference type="EMBL" id="GAV56429.1"/>
    </source>
</evidence>
<organism evidence="2 3">
    <name type="scientific">Zygosaccharomyces rouxii</name>
    <dbReference type="NCBI Taxonomy" id="4956"/>
    <lineage>
        <taxon>Eukaryota</taxon>
        <taxon>Fungi</taxon>
        <taxon>Dikarya</taxon>
        <taxon>Ascomycota</taxon>
        <taxon>Saccharomycotina</taxon>
        <taxon>Saccharomycetes</taxon>
        <taxon>Saccharomycetales</taxon>
        <taxon>Saccharomycetaceae</taxon>
        <taxon>Zygosaccharomyces</taxon>
    </lineage>
</organism>
<keyword evidence="1" id="KW-1133">Transmembrane helix</keyword>
<feature type="transmembrane region" description="Helical" evidence="1">
    <location>
        <begin position="110"/>
        <end position="137"/>
    </location>
</feature>
<dbReference type="AlphaFoldDB" id="A0A1Q3AL09"/>